<dbReference type="Proteomes" id="UP001172083">
    <property type="component" value="Unassembled WGS sequence"/>
</dbReference>
<evidence type="ECO:0000313" key="4">
    <source>
        <dbReference type="Proteomes" id="UP001172083"/>
    </source>
</evidence>
<feature type="domain" description="DUF6268" evidence="2">
    <location>
        <begin position="87"/>
        <end position="256"/>
    </location>
</feature>
<comment type="caution">
    <text evidence="3">The sequence shown here is derived from an EMBL/GenBank/DDBJ whole genome shotgun (WGS) entry which is preliminary data.</text>
</comment>
<evidence type="ECO:0000313" key="3">
    <source>
        <dbReference type="EMBL" id="MDN5213476.1"/>
    </source>
</evidence>
<protein>
    <submittedName>
        <fullName evidence="3">DUF6268 family outer membrane beta-barrel protein</fullName>
    </submittedName>
</protein>
<feature type="chain" id="PRO_5045605442" evidence="1">
    <location>
        <begin position="20"/>
        <end position="304"/>
    </location>
</feature>
<keyword evidence="1" id="KW-0732">Signal</keyword>
<sequence length="304" mass="35150">MKSLVLSLFFLSLGQPLFAQNSIDLFTVAWQYGFPQHYENNLPQKARDDFWNVNLKVPIVLSETNTWYNEISYYNFHIKGDDELPVAVNNPANLHGIIMQTGLMHRFNEKDAMILLFVPRLMGDLRHHNPKNFQFGGIALFERKINTSLTMRFGASFNRELFGPFVVPLIYLNWRLSDKWYIAGLLPVYSKINYRLNDDVTLGFHHFGLVTTYHLSTENAFNDYMERRSIDFSLFARFRVAGNVHFELRTGVALGKDYLQYGDGDKVDFGLPLINFGDNRVQKNVSFNGGPFIRGQLVYNLVLP</sequence>
<dbReference type="RefSeq" id="WP_346758814.1">
    <property type="nucleotide sequence ID" value="NZ_JAUJEB010000003.1"/>
</dbReference>
<evidence type="ECO:0000256" key="1">
    <source>
        <dbReference type="SAM" id="SignalP"/>
    </source>
</evidence>
<dbReference type="EMBL" id="JAUJEB010000003">
    <property type="protein sequence ID" value="MDN5213476.1"/>
    <property type="molecule type" value="Genomic_DNA"/>
</dbReference>
<name>A0ABT8L8T4_9BACT</name>
<keyword evidence="4" id="KW-1185">Reference proteome</keyword>
<dbReference type="Pfam" id="PF19783">
    <property type="entry name" value="DUF6268"/>
    <property type="match status" value="1"/>
</dbReference>
<organism evidence="3 4">
    <name type="scientific">Agaribacillus aureus</name>
    <dbReference type="NCBI Taxonomy" id="3051825"/>
    <lineage>
        <taxon>Bacteria</taxon>
        <taxon>Pseudomonadati</taxon>
        <taxon>Bacteroidota</taxon>
        <taxon>Cytophagia</taxon>
        <taxon>Cytophagales</taxon>
        <taxon>Splendidivirgaceae</taxon>
        <taxon>Agaribacillus</taxon>
    </lineage>
</organism>
<feature type="signal peptide" evidence="1">
    <location>
        <begin position="1"/>
        <end position="19"/>
    </location>
</feature>
<dbReference type="InterPro" id="IPR046235">
    <property type="entry name" value="DUF6268"/>
</dbReference>
<gene>
    <name evidence="3" type="ORF">QQ020_15505</name>
</gene>
<accession>A0ABT8L8T4</accession>
<proteinExistence type="predicted"/>
<reference evidence="3" key="1">
    <citation type="submission" date="2023-06" db="EMBL/GenBank/DDBJ databases">
        <title>Genomic of Agaribacillus aureum.</title>
        <authorList>
            <person name="Wang G."/>
        </authorList>
    </citation>
    <scope>NUCLEOTIDE SEQUENCE</scope>
    <source>
        <strain evidence="3">BMA12</strain>
    </source>
</reference>
<evidence type="ECO:0000259" key="2">
    <source>
        <dbReference type="Pfam" id="PF19783"/>
    </source>
</evidence>